<dbReference type="RefSeq" id="WP_408164143.1">
    <property type="nucleotide sequence ID" value="NZ_JAQQDB010000064.1"/>
</dbReference>
<keyword evidence="2" id="KW-1185">Reference proteome</keyword>
<dbReference type="Gene3D" id="3.10.450.40">
    <property type="match status" value="1"/>
</dbReference>
<evidence type="ECO:0000313" key="2">
    <source>
        <dbReference type="Proteomes" id="UP001629462"/>
    </source>
</evidence>
<dbReference type="EMBL" id="JAQQDB010000064">
    <property type="protein sequence ID" value="MFM0522918.1"/>
    <property type="molecule type" value="Genomic_DNA"/>
</dbReference>
<sequence>MAIEVKLSNGKCWPSQKAALDHFQQMLGRYADEQAVDDAQDHDDLAALIERYDLAINAGTPKAGTGIDHFERRRYGSESFSSVAFWVVRTRGDATDFSHAVAVRAQPKSDAVQFTAACWTAVQPFLLAAKKRAYERYGDDLRRVPCELTGASLTYEEGHLDHVGMSFAQIVVSFRAMRGWSHGVPVGTITTCSDTYMLKVFAEPAMAEAFAKYHNAVARLRIVAKRAKMSAAVGRRQPEVQRPIQI</sequence>
<organism evidence="1 2">
    <name type="scientific">Caballeronia jiangsuensis</name>
    <dbReference type="NCBI Taxonomy" id="1458357"/>
    <lineage>
        <taxon>Bacteria</taxon>
        <taxon>Pseudomonadati</taxon>
        <taxon>Pseudomonadota</taxon>
        <taxon>Betaproteobacteria</taxon>
        <taxon>Burkholderiales</taxon>
        <taxon>Burkholderiaceae</taxon>
        <taxon>Caballeronia</taxon>
    </lineage>
</organism>
<dbReference type="Pfam" id="PF11523">
    <property type="entry name" value="DUF3223"/>
    <property type="match status" value="1"/>
</dbReference>
<name>A0ABW9CWL8_9BURK</name>
<evidence type="ECO:0000313" key="1">
    <source>
        <dbReference type="EMBL" id="MFM0522918.1"/>
    </source>
</evidence>
<protein>
    <submittedName>
        <fullName evidence="1">DUF3223 domain-containing protein</fullName>
    </submittedName>
</protein>
<dbReference type="Proteomes" id="UP001629462">
    <property type="component" value="Unassembled WGS sequence"/>
</dbReference>
<gene>
    <name evidence="1" type="ORF">PQR08_36445</name>
</gene>
<proteinExistence type="predicted"/>
<accession>A0ABW9CWL8</accession>
<reference evidence="1 2" key="1">
    <citation type="journal article" date="2024" name="Chem. Sci.">
        <title>Discovery of megapolipeptins by genome mining of a Burkholderiales bacteria collection.</title>
        <authorList>
            <person name="Paulo B.S."/>
            <person name="Recchia M.J.J."/>
            <person name="Lee S."/>
            <person name="Fergusson C.H."/>
            <person name="Romanowski S.B."/>
            <person name="Hernandez A."/>
            <person name="Krull N."/>
            <person name="Liu D.Y."/>
            <person name="Cavanagh H."/>
            <person name="Bos A."/>
            <person name="Gray C.A."/>
            <person name="Murphy B.T."/>
            <person name="Linington R.G."/>
            <person name="Eustaquio A.S."/>
        </authorList>
    </citation>
    <scope>NUCLEOTIDE SEQUENCE [LARGE SCALE GENOMIC DNA]</scope>
    <source>
        <strain evidence="1 2">RL17-374-BIF-D</strain>
    </source>
</reference>
<comment type="caution">
    <text evidence="1">The sequence shown here is derived from an EMBL/GenBank/DDBJ whole genome shotgun (WGS) entry which is preliminary data.</text>
</comment>